<dbReference type="FunFam" id="3.40.309.10:FF:000009">
    <property type="entry name" value="Aldehyde dehydrogenase A"/>
    <property type="match status" value="1"/>
</dbReference>
<dbReference type="InterPro" id="IPR016161">
    <property type="entry name" value="Ald_DH/histidinol_DH"/>
</dbReference>
<dbReference type="Pfam" id="PF00171">
    <property type="entry name" value="Aldedh"/>
    <property type="match status" value="1"/>
</dbReference>
<dbReference type="PANTHER" id="PTHR11699">
    <property type="entry name" value="ALDEHYDE DEHYDROGENASE-RELATED"/>
    <property type="match status" value="1"/>
</dbReference>
<dbReference type="SUPFAM" id="SSF53720">
    <property type="entry name" value="ALDH-like"/>
    <property type="match status" value="1"/>
</dbReference>
<keyword evidence="7" id="KW-1185">Reference proteome</keyword>
<dbReference type="RefSeq" id="WP_106717413.1">
    <property type="nucleotide sequence ID" value="NZ_JACHXT010000003.1"/>
</dbReference>
<feature type="active site" evidence="3">
    <location>
        <position position="249"/>
    </location>
</feature>
<keyword evidence="2 4" id="KW-0560">Oxidoreductase</keyword>
<dbReference type="EMBL" id="PGGN01000003">
    <property type="protein sequence ID" value="PSH56665.1"/>
    <property type="molecule type" value="Genomic_DNA"/>
</dbReference>
<proteinExistence type="inferred from homology"/>
<evidence type="ECO:0000256" key="3">
    <source>
        <dbReference type="PROSITE-ProRule" id="PRU10007"/>
    </source>
</evidence>
<reference evidence="7" key="1">
    <citation type="submission" date="2017-11" db="EMBL/GenBank/DDBJ databases">
        <authorList>
            <person name="Kuznetsova I."/>
            <person name="Sazanova A."/>
            <person name="Chirak E."/>
            <person name="Safronova V."/>
            <person name="Willems A."/>
        </authorList>
    </citation>
    <scope>NUCLEOTIDE SEQUENCE [LARGE SCALE GENOMIC DNA]</scope>
    <source>
        <strain evidence="7">PEPV15</strain>
    </source>
</reference>
<organism evidence="6 7">
    <name type="scientific">Phyllobacterium endophyticum</name>
    <dbReference type="NCBI Taxonomy" id="1149773"/>
    <lineage>
        <taxon>Bacteria</taxon>
        <taxon>Pseudomonadati</taxon>
        <taxon>Pseudomonadota</taxon>
        <taxon>Alphaproteobacteria</taxon>
        <taxon>Hyphomicrobiales</taxon>
        <taxon>Phyllobacteriaceae</taxon>
        <taxon>Phyllobacterium</taxon>
    </lineage>
</organism>
<accession>A0A2P7AR11</accession>
<evidence type="ECO:0000313" key="7">
    <source>
        <dbReference type="Proteomes" id="UP000241158"/>
    </source>
</evidence>
<evidence type="ECO:0000256" key="2">
    <source>
        <dbReference type="ARBA" id="ARBA00023002"/>
    </source>
</evidence>
<dbReference type="Gene3D" id="3.40.309.10">
    <property type="entry name" value="Aldehyde Dehydrogenase, Chain A, domain 2"/>
    <property type="match status" value="1"/>
</dbReference>
<evidence type="ECO:0000259" key="5">
    <source>
        <dbReference type="Pfam" id="PF00171"/>
    </source>
</evidence>
<dbReference type="NCBIfam" id="NF007497">
    <property type="entry name" value="PRK10090.1"/>
    <property type="match status" value="1"/>
</dbReference>
<dbReference type="Proteomes" id="UP000241158">
    <property type="component" value="Unassembled WGS sequence"/>
</dbReference>
<dbReference type="InterPro" id="IPR016163">
    <property type="entry name" value="Ald_DH_C"/>
</dbReference>
<evidence type="ECO:0000256" key="1">
    <source>
        <dbReference type="ARBA" id="ARBA00009986"/>
    </source>
</evidence>
<name>A0A2P7AR11_9HYPH</name>
<dbReference type="PROSITE" id="PS00687">
    <property type="entry name" value="ALDEHYDE_DEHYDR_GLU"/>
    <property type="match status" value="1"/>
</dbReference>
<dbReference type="CDD" id="cd07088">
    <property type="entry name" value="ALDH_LactADH-AldA"/>
    <property type="match status" value="1"/>
</dbReference>
<comment type="similarity">
    <text evidence="1 4">Belongs to the aldehyde dehydrogenase family.</text>
</comment>
<dbReference type="InterPro" id="IPR015590">
    <property type="entry name" value="Aldehyde_DH_dom"/>
</dbReference>
<evidence type="ECO:0000256" key="4">
    <source>
        <dbReference type="RuleBase" id="RU003345"/>
    </source>
</evidence>
<dbReference type="GO" id="GO:0016620">
    <property type="term" value="F:oxidoreductase activity, acting on the aldehyde or oxo group of donors, NAD or NADP as acceptor"/>
    <property type="evidence" value="ECO:0007669"/>
    <property type="project" value="InterPro"/>
</dbReference>
<gene>
    <name evidence="6" type="ORF">CU100_14975</name>
</gene>
<comment type="caution">
    <text evidence="6">The sequence shown here is derived from an EMBL/GenBank/DDBJ whole genome shotgun (WGS) entry which is preliminary data.</text>
</comment>
<sequence>MLNENNLMLINGKWESGLGGTREVINPTTGKVLAVVSEASREQASAAVAAARKAQPAWAAMSPLERGAIMHRIAALVTENADELARIVVQEQGKPITEARGEIGGAAGFFTYYAEFARRIQGEILPSDAPGEQIWIQRVPMGVVAAIIPWNYPAALVSRKVAPSMIAGNTIVLKPHEETPLSALFMAKLFEKAGVPAGVINIITGSGGEIGEVLTSHPDIDLVTMTGSVPTGKRIMANAAANLVPVSLELGGKAPFIVMDDCDIDYAVRSAVTSRYMNCGQVCICNERTLVHERVYDQFLEKFVAASQKLRLGDPLSEATDLGPKVSLRELEKVEQMIDKAIGAGAEAVLRGGRPDRPPVEGGFWLTPTVLTGVNSSMSIMQDEIFGPIVPIMKVADFDEALSVANDSRFGLSAYLFTNDFSKIMRAVNEVNFGELYINRVGPEALQGFHTGYRSSGLGGDDGSHGLEAFMRKKTVYANYSGTSPVALMPYA</sequence>
<protein>
    <submittedName>
        <fullName evidence="6">Aldehyde dehydrogenase</fullName>
    </submittedName>
</protein>
<dbReference type="AlphaFoldDB" id="A0A2P7AR11"/>
<dbReference type="FunFam" id="3.40.605.10:FF:000007">
    <property type="entry name" value="NAD/NADP-dependent betaine aldehyde dehydrogenase"/>
    <property type="match status" value="1"/>
</dbReference>
<dbReference type="OrthoDB" id="9812625at2"/>
<dbReference type="Gene3D" id="3.40.605.10">
    <property type="entry name" value="Aldehyde Dehydrogenase, Chain A, domain 1"/>
    <property type="match status" value="1"/>
</dbReference>
<dbReference type="PROSITE" id="PS00070">
    <property type="entry name" value="ALDEHYDE_DEHYDR_CYS"/>
    <property type="match status" value="1"/>
</dbReference>
<dbReference type="InterPro" id="IPR029510">
    <property type="entry name" value="Ald_DH_CS_GLU"/>
</dbReference>
<dbReference type="InterPro" id="IPR016162">
    <property type="entry name" value="Ald_DH_N"/>
</dbReference>
<feature type="domain" description="Aldehyde dehydrogenase" evidence="5">
    <location>
        <begin position="20"/>
        <end position="476"/>
    </location>
</feature>
<dbReference type="InterPro" id="IPR016160">
    <property type="entry name" value="Ald_DH_CS_CYS"/>
</dbReference>
<evidence type="ECO:0000313" key="6">
    <source>
        <dbReference type="EMBL" id="PSH56665.1"/>
    </source>
</evidence>